<accession>A0A368KH29</accession>
<dbReference type="OrthoDB" id="5954593at2"/>
<dbReference type="RefSeq" id="WP_114341488.1">
    <property type="nucleotide sequence ID" value="NZ_QFWQ01000004.1"/>
</dbReference>
<name>A0A368KH29_9GAMM</name>
<proteinExistence type="predicted"/>
<reference evidence="1 2" key="1">
    <citation type="submission" date="2018-05" db="EMBL/GenBank/DDBJ databases">
        <title>Draft genome sequence of Rhodanobacter denitrificans Yn1 isolated from gold copper mine.</title>
        <authorList>
            <person name="Yang N."/>
            <person name="Mazhar H.S."/>
            <person name="Rensing C."/>
        </authorList>
    </citation>
    <scope>NUCLEOTIDE SEQUENCE [LARGE SCALE GENOMIC DNA]</scope>
    <source>
        <strain evidence="1 2">Yn1</strain>
    </source>
</reference>
<dbReference type="EMBL" id="QFWQ01000004">
    <property type="protein sequence ID" value="RCS30478.1"/>
    <property type="molecule type" value="Genomic_DNA"/>
</dbReference>
<dbReference type="AlphaFoldDB" id="A0A368KH29"/>
<evidence type="ECO:0000313" key="1">
    <source>
        <dbReference type="EMBL" id="RCS30478.1"/>
    </source>
</evidence>
<gene>
    <name evidence="1" type="ORF">DEO45_06530</name>
</gene>
<protein>
    <submittedName>
        <fullName evidence="1">Uncharacterized protein</fullName>
    </submittedName>
</protein>
<sequence>MPNLLTVTLYTKENPQYLDINQSNDANHVSQNPNSQTITWQLTGDAASNSSFNTQSDSKPGFAWVGTTTPPAGIFGTPTLSANGNQMTMTDLNNSASTQGTWYYQLSATIGGVVYQSNWTPLTATTTNPTIKNT</sequence>
<dbReference type="Proteomes" id="UP000252387">
    <property type="component" value="Unassembled WGS sequence"/>
</dbReference>
<evidence type="ECO:0000313" key="2">
    <source>
        <dbReference type="Proteomes" id="UP000252387"/>
    </source>
</evidence>
<keyword evidence="2" id="KW-1185">Reference proteome</keyword>
<comment type="caution">
    <text evidence="1">The sequence shown here is derived from an EMBL/GenBank/DDBJ whole genome shotgun (WGS) entry which is preliminary data.</text>
</comment>
<organism evidence="1 2">
    <name type="scientific">Rhodanobacter denitrificans</name>
    <dbReference type="NCBI Taxonomy" id="666685"/>
    <lineage>
        <taxon>Bacteria</taxon>
        <taxon>Pseudomonadati</taxon>
        <taxon>Pseudomonadota</taxon>
        <taxon>Gammaproteobacteria</taxon>
        <taxon>Lysobacterales</taxon>
        <taxon>Rhodanobacteraceae</taxon>
        <taxon>Rhodanobacter</taxon>
    </lineage>
</organism>